<keyword evidence="2" id="KW-0255">Endonuclease</keyword>
<protein>
    <submittedName>
        <fullName evidence="4">Uncharacterized protein</fullName>
    </submittedName>
</protein>
<name>A0ABX3JL24_9PSEU</name>
<evidence type="ECO:0000313" key="4">
    <source>
        <dbReference type="EMBL" id="OOC08157.1"/>
    </source>
</evidence>
<evidence type="ECO:0000256" key="3">
    <source>
        <dbReference type="ARBA" id="ARBA00022801"/>
    </source>
</evidence>
<comment type="caution">
    <text evidence="4">The sequence shown here is derived from an EMBL/GenBank/DDBJ whole genome shotgun (WGS) entry which is preliminary data.</text>
</comment>
<accession>A0ABX3JL24</accession>
<reference evidence="4 5" key="1">
    <citation type="submission" date="2017-02" db="EMBL/GenBank/DDBJ databases">
        <title>Amycolatopsis azurea DSM 43854 draft genome.</title>
        <authorList>
            <person name="Mayilraj S."/>
        </authorList>
    </citation>
    <scope>NUCLEOTIDE SEQUENCE [LARGE SCALE GENOMIC DNA]</scope>
    <source>
        <strain evidence="4 5">DSM 43854</strain>
    </source>
</reference>
<dbReference type="InterPro" id="IPR037057">
    <property type="entry name" value="DNA_rep_MutH/T2_RE_sf"/>
</dbReference>
<keyword evidence="5" id="KW-1185">Reference proteome</keyword>
<evidence type="ECO:0000256" key="2">
    <source>
        <dbReference type="ARBA" id="ARBA00022759"/>
    </source>
</evidence>
<evidence type="ECO:0000313" key="5">
    <source>
        <dbReference type="Proteomes" id="UP000188551"/>
    </source>
</evidence>
<organism evidence="4 5">
    <name type="scientific">Amycolatopsis azurea DSM 43854</name>
    <dbReference type="NCBI Taxonomy" id="1238180"/>
    <lineage>
        <taxon>Bacteria</taxon>
        <taxon>Bacillati</taxon>
        <taxon>Actinomycetota</taxon>
        <taxon>Actinomycetes</taxon>
        <taxon>Pseudonocardiales</taxon>
        <taxon>Pseudonocardiaceae</taxon>
        <taxon>Amycolatopsis</taxon>
    </lineage>
</organism>
<keyword evidence="3" id="KW-0378">Hydrolase</keyword>
<dbReference type="Gene3D" id="3.40.600.10">
    <property type="entry name" value="DNA mismatch repair MutH/Restriction endonuclease, type II"/>
    <property type="match status" value="1"/>
</dbReference>
<keyword evidence="1" id="KW-0540">Nuclease</keyword>
<evidence type="ECO:0000256" key="1">
    <source>
        <dbReference type="ARBA" id="ARBA00022722"/>
    </source>
</evidence>
<gene>
    <name evidence="4" type="ORF">B0293_04630</name>
</gene>
<sequence length="144" mass="16381">MIQCLELRKEPPLDTTILDIPVEIKGTVRNTWMIPREGRCEITLMIQIDAKQHRFQALLMRTHRAWLTGKKDNCDYALEVAPWTPLPPEPVRLLSMEQLRVVFGSDGMRKRVIALFGYLPEQVIPRTTITIVGAGLGDPLKGHV</sequence>
<dbReference type="EMBL" id="MUXN01000002">
    <property type="protein sequence ID" value="OOC08157.1"/>
    <property type="molecule type" value="Genomic_DNA"/>
</dbReference>
<proteinExistence type="predicted"/>
<dbReference type="RefSeq" id="WP_039919543.1">
    <property type="nucleotide sequence ID" value="NZ_ANMG01000083.1"/>
</dbReference>
<dbReference type="Proteomes" id="UP000188551">
    <property type="component" value="Unassembled WGS sequence"/>
</dbReference>